<reference evidence="1" key="1">
    <citation type="journal article" date="2020" name="Nature">
        <title>Giant virus diversity and host interactions through global metagenomics.</title>
        <authorList>
            <person name="Schulz F."/>
            <person name="Roux S."/>
            <person name="Paez-Espino D."/>
            <person name="Jungbluth S."/>
            <person name="Walsh D.A."/>
            <person name="Denef V.J."/>
            <person name="McMahon K.D."/>
            <person name="Konstantinidis K.T."/>
            <person name="Eloe-Fadrosh E.A."/>
            <person name="Kyrpides N.C."/>
            <person name="Woyke T."/>
        </authorList>
    </citation>
    <scope>NUCLEOTIDE SEQUENCE</scope>
    <source>
        <strain evidence="1">GVMAG-M-3300023184-135</strain>
    </source>
</reference>
<organism evidence="1">
    <name type="scientific">viral metagenome</name>
    <dbReference type="NCBI Taxonomy" id="1070528"/>
    <lineage>
        <taxon>unclassified sequences</taxon>
        <taxon>metagenomes</taxon>
        <taxon>organismal metagenomes</taxon>
    </lineage>
</organism>
<dbReference type="AlphaFoldDB" id="A0A6C0HKL7"/>
<evidence type="ECO:0000313" key="1">
    <source>
        <dbReference type="EMBL" id="QHT80907.1"/>
    </source>
</evidence>
<evidence type="ECO:0008006" key="2">
    <source>
        <dbReference type="Google" id="ProtNLM"/>
    </source>
</evidence>
<proteinExistence type="predicted"/>
<sequence length="232" mass="26929">MSTAYVINLDERTDRWSNVQQDWKDVFTLVRVPAVRESPGWKGCALSHIKVVEDARARGEPWVLAWEDDCTPRNRHPRAILELWHEIMHKLSLHSDKWDVVLGATSRARNGTTFNQPLSTHHVKLHDLPHGFTTHWTLWNVHNTYDRLMQYKASLSEQIDVFMFKTFRVKVVTPFMAEQRESYSDIEGYNADYSGWFDGAEKEITARTSSSLSDILQWGRLAGVQAPKFMAR</sequence>
<accession>A0A6C0HKL7</accession>
<name>A0A6C0HKL7_9ZZZZ</name>
<protein>
    <recommendedName>
        <fullName evidence="2">Glycosyltransferase</fullName>
    </recommendedName>
</protein>
<dbReference type="EMBL" id="MN739976">
    <property type="protein sequence ID" value="QHT80907.1"/>
    <property type="molecule type" value="Genomic_DNA"/>
</dbReference>